<dbReference type="AlphaFoldDB" id="A0A108U7G6"/>
<evidence type="ECO:0000313" key="1">
    <source>
        <dbReference type="EMBL" id="KWS03958.1"/>
    </source>
</evidence>
<reference evidence="1 2" key="1">
    <citation type="journal article" date="2014" name="Genome Announc.">
        <title>Draft Genome Sequence of Lysobacter capsici AZ78, a Bacterium Antagonistic to Plant-Pathogenic Oomycetes.</title>
        <authorList>
            <person name="Puopolo G."/>
            <person name="Sonego P."/>
            <person name="Engelen K."/>
            <person name="Pertot I."/>
        </authorList>
    </citation>
    <scope>NUCLEOTIDE SEQUENCE [LARGE SCALE GENOMIC DNA]</scope>
    <source>
        <strain evidence="1 2">AZ78</strain>
    </source>
</reference>
<name>A0A108U7G6_9GAMM</name>
<dbReference type="Proteomes" id="UP000023435">
    <property type="component" value="Unassembled WGS sequence"/>
</dbReference>
<gene>
    <name evidence="1" type="ORF">AZ78_1507</name>
</gene>
<evidence type="ECO:0000313" key="2">
    <source>
        <dbReference type="Proteomes" id="UP000023435"/>
    </source>
</evidence>
<accession>A0A108U7G6</accession>
<organism evidence="1 2">
    <name type="scientific">Lysobacter capsici AZ78</name>
    <dbReference type="NCBI Taxonomy" id="1444315"/>
    <lineage>
        <taxon>Bacteria</taxon>
        <taxon>Pseudomonadati</taxon>
        <taxon>Pseudomonadota</taxon>
        <taxon>Gammaproteobacteria</taxon>
        <taxon>Lysobacterales</taxon>
        <taxon>Lysobacteraceae</taxon>
        <taxon>Lysobacter</taxon>
    </lineage>
</organism>
<dbReference type="EMBL" id="JAJA02000001">
    <property type="protein sequence ID" value="KWS03958.1"/>
    <property type="molecule type" value="Genomic_DNA"/>
</dbReference>
<sequence length="115" mass="11898">MQRSQAVVQAYAIVDSMRANAAEAKKGAYNMAAPRCANGVIPKPDSTATLAVADQAAWMQGLAASLGARDSTCGQVTCDSAGLCTVSVRWDDTRGGTAGGESNADKLTYTLQVRL</sequence>
<proteinExistence type="predicted"/>
<protein>
    <submittedName>
        <fullName evidence="1">Type IV fimbrial biogenesis protein PilV</fullName>
    </submittedName>
</protein>
<comment type="caution">
    <text evidence="1">The sequence shown here is derived from an EMBL/GenBank/DDBJ whole genome shotgun (WGS) entry which is preliminary data.</text>
</comment>
<keyword evidence="2" id="KW-1185">Reference proteome</keyword>